<dbReference type="Pfam" id="PF02517">
    <property type="entry name" value="Rce1-like"/>
    <property type="match status" value="1"/>
</dbReference>
<evidence type="ECO:0000259" key="2">
    <source>
        <dbReference type="Pfam" id="PF02517"/>
    </source>
</evidence>
<name>A0A193LFP1_9GAMM</name>
<sequence length="275" mass="29933">MPPESPLANNRTGSLISLVLLAEVCALCLRSWLQGQFESNGISNSKDLSYLIVLPILLFVLAPVLRDHGQVILQKLRPKDLSLRIIGTSILLGIALRVTYWSGMLVAATASLPKAAVEHLNETAHIWFSCPGTSTLALHFLVLALLTPLIEEAIFRGWLLHWLSPHGRWVAIVATATLFALLHVWQSIPFAFVFGLFAAVYVLNTGSLWGALIVHATFNSLIALDWLCMHYVWQPTTQTPATLLTGIAALSIGILALLASILLVRSKVAGHAPDD</sequence>
<proteinExistence type="predicted"/>
<keyword evidence="4" id="KW-1185">Reference proteome</keyword>
<dbReference type="RefSeq" id="WP_068615471.1">
    <property type="nucleotide sequence ID" value="NZ_CP016268.1"/>
</dbReference>
<dbReference type="KEGG" id="woc:BA177_08735"/>
<dbReference type="PANTHER" id="PTHR43592">
    <property type="entry name" value="CAAX AMINO TERMINAL PROTEASE"/>
    <property type="match status" value="1"/>
</dbReference>
<keyword evidence="1" id="KW-1133">Transmembrane helix</keyword>
<accession>A0A193LFP1</accession>
<dbReference type="GO" id="GO:0080120">
    <property type="term" value="P:CAAX-box protein maturation"/>
    <property type="evidence" value="ECO:0007669"/>
    <property type="project" value="UniProtKB-ARBA"/>
</dbReference>
<evidence type="ECO:0000313" key="3">
    <source>
        <dbReference type="EMBL" id="ANO51276.1"/>
    </source>
</evidence>
<dbReference type="GO" id="GO:0004175">
    <property type="term" value="F:endopeptidase activity"/>
    <property type="evidence" value="ECO:0007669"/>
    <property type="project" value="UniProtKB-ARBA"/>
</dbReference>
<feature type="transmembrane region" description="Helical" evidence="1">
    <location>
        <begin position="12"/>
        <end position="33"/>
    </location>
</feature>
<dbReference type="InterPro" id="IPR003675">
    <property type="entry name" value="Rce1/LyrA-like_dom"/>
</dbReference>
<dbReference type="EMBL" id="CP016268">
    <property type="protein sequence ID" value="ANO51276.1"/>
    <property type="molecule type" value="Genomic_DNA"/>
</dbReference>
<dbReference type="STRING" id="1548547.BA177_08735"/>
<protein>
    <recommendedName>
        <fullName evidence="2">CAAX prenyl protease 2/Lysostaphin resistance protein A-like domain-containing protein</fullName>
    </recommendedName>
</protein>
<feature type="transmembrane region" description="Helical" evidence="1">
    <location>
        <begin position="169"/>
        <end position="202"/>
    </location>
</feature>
<feature type="transmembrane region" description="Helical" evidence="1">
    <location>
        <begin position="126"/>
        <end position="149"/>
    </location>
</feature>
<keyword evidence="1" id="KW-0472">Membrane</keyword>
<feature type="transmembrane region" description="Helical" evidence="1">
    <location>
        <begin position="241"/>
        <end position="264"/>
    </location>
</feature>
<feature type="transmembrane region" description="Helical" evidence="1">
    <location>
        <begin position="48"/>
        <end position="65"/>
    </location>
</feature>
<feature type="domain" description="CAAX prenyl protease 2/Lysostaphin resistance protein A-like" evidence="2">
    <location>
        <begin position="135"/>
        <end position="220"/>
    </location>
</feature>
<feature type="transmembrane region" description="Helical" evidence="1">
    <location>
        <begin position="85"/>
        <end position="106"/>
    </location>
</feature>
<gene>
    <name evidence="3" type="ORF">BA177_08735</name>
</gene>
<reference evidence="3 4" key="1">
    <citation type="submission" date="2016-06" db="EMBL/GenBank/DDBJ databases">
        <title>Complete genome sequence of a deep-branching marine Gamma Proteobacterium Woeseia oceani type strain XK5.</title>
        <authorList>
            <person name="Mu D."/>
            <person name="Du Z."/>
        </authorList>
    </citation>
    <scope>NUCLEOTIDE SEQUENCE [LARGE SCALE GENOMIC DNA]</scope>
    <source>
        <strain evidence="3 4">XK5</strain>
    </source>
</reference>
<evidence type="ECO:0000313" key="4">
    <source>
        <dbReference type="Proteomes" id="UP000092695"/>
    </source>
</evidence>
<organism evidence="3 4">
    <name type="scientific">Woeseia oceani</name>
    <dbReference type="NCBI Taxonomy" id="1548547"/>
    <lineage>
        <taxon>Bacteria</taxon>
        <taxon>Pseudomonadati</taxon>
        <taxon>Pseudomonadota</taxon>
        <taxon>Gammaproteobacteria</taxon>
        <taxon>Woeseiales</taxon>
        <taxon>Woeseiaceae</taxon>
        <taxon>Woeseia</taxon>
    </lineage>
</organism>
<dbReference type="AlphaFoldDB" id="A0A193LFP1"/>
<dbReference type="PANTHER" id="PTHR43592:SF15">
    <property type="entry name" value="CAAX AMINO TERMINAL PROTEASE FAMILY PROTEIN"/>
    <property type="match status" value="1"/>
</dbReference>
<dbReference type="Proteomes" id="UP000092695">
    <property type="component" value="Chromosome"/>
</dbReference>
<feature type="transmembrane region" description="Helical" evidence="1">
    <location>
        <begin position="208"/>
        <end position="229"/>
    </location>
</feature>
<keyword evidence="1" id="KW-0812">Transmembrane</keyword>
<evidence type="ECO:0000256" key="1">
    <source>
        <dbReference type="SAM" id="Phobius"/>
    </source>
</evidence>